<dbReference type="InterPro" id="IPR046933">
    <property type="entry name" value="SAM_KSR1_N_sf"/>
</dbReference>
<dbReference type="PROSITE" id="PS50081">
    <property type="entry name" value="ZF_DAG_PE_2"/>
    <property type="match status" value="1"/>
</dbReference>
<evidence type="ECO:0000256" key="1">
    <source>
        <dbReference type="ARBA" id="ARBA00022723"/>
    </source>
</evidence>
<keyword evidence="1" id="KW-0479">Metal-binding</keyword>
<reference evidence="7" key="1">
    <citation type="submission" date="2021-05" db="EMBL/GenBank/DDBJ databases">
        <authorList>
            <person name="Alioto T."/>
            <person name="Alioto T."/>
            <person name="Gomez Garrido J."/>
        </authorList>
    </citation>
    <scope>NUCLEOTIDE SEQUENCE</scope>
</reference>
<dbReference type="EMBL" id="HBUF01391536">
    <property type="protein sequence ID" value="CAG6734028.1"/>
    <property type="molecule type" value="Transcribed_RNA"/>
</dbReference>
<dbReference type="PANTHER" id="PTHR22968">
    <property type="entry name" value="PROTEIN KINASE C, MU"/>
    <property type="match status" value="1"/>
</dbReference>
<evidence type="ECO:0000256" key="3">
    <source>
        <dbReference type="PROSITE-ProRule" id="PRU10141"/>
    </source>
</evidence>
<keyword evidence="7" id="KW-0808">Transferase</keyword>
<dbReference type="GO" id="GO:0004674">
    <property type="term" value="F:protein serine/threonine kinase activity"/>
    <property type="evidence" value="ECO:0007669"/>
    <property type="project" value="UniProtKB-KW"/>
</dbReference>
<feature type="compositionally biased region" description="Low complexity" evidence="4">
    <location>
        <begin position="499"/>
        <end position="514"/>
    </location>
</feature>
<dbReference type="Gene3D" id="3.30.60.20">
    <property type="match status" value="1"/>
</dbReference>
<dbReference type="PANTHER" id="PTHR22968:SF14">
    <property type="entry name" value="PROTEIN KINASE C"/>
    <property type="match status" value="1"/>
</dbReference>
<feature type="domain" description="Protein kinase" evidence="5">
    <location>
        <begin position="667"/>
        <end position="719"/>
    </location>
</feature>
<feature type="compositionally biased region" description="Polar residues" evidence="4">
    <location>
        <begin position="252"/>
        <end position="276"/>
    </location>
</feature>
<organism evidence="7">
    <name type="scientific">Cacopsylla melanoneura</name>
    <dbReference type="NCBI Taxonomy" id="428564"/>
    <lineage>
        <taxon>Eukaryota</taxon>
        <taxon>Metazoa</taxon>
        <taxon>Ecdysozoa</taxon>
        <taxon>Arthropoda</taxon>
        <taxon>Hexapoda</taxon>
        <taxon>Insecta</taxon>
        <taxon>Pterygota</taxon>
        <taxon>Neoptera</taxon>
        <taxon>Paraneoptera</taxon>
        <taxon>Hemiptera</taxon>
        <taxon>Sternorrhyncha</taxon>
        <taxon>Psylloidea</taxon>
        <taxon>Psyllidae</taxon>
        <taxon>Psyllinae</taxon>
        <taxon>Cacopsylla</taxon>
    </lineage>
</organism>
<feature type="region of interest" description="Disordered" evidence="4">
    <location>
        <begin position="380"/>
        <end position="400"/>
    </location>
</feature>
<dbReference type="AlphaFoldDB" id="A0A8D8YSB4"/>
<keyword evidence="7" id="KW-0418">Kinase</keyword>
<dbReference type="InterPro" id="IPR017441">
    <property type="entry name" value="Protein_kinase_ATP_BS"/>
</dbReference>
<dbReference type="PROSITE" id="PS00107">
    <property type="entry name" value="PROTEIN_KINASE_ATP"/>
    <property type="match status" value="1"/>
</dbReference>
<evidence type="ECO:0000313" key="7">
    <source>
        <dbReference type="EMBL" id="CAG6734028.1"/>
    </source>
</evidence>
<feature type="region of interest" description="Disordered" evidence="4">
    <location>
        <begin position="224"/>
        <end position="278"/>
    </location>
</feature>
<feature type="binding site" evidence="3">
    <location>
        <position position="693"/>
    </location>
    <ligand>
        <name>ATP</name>
        <dbReference type="ChEBI" id="CHEBI:30616"/>
    </ligand>
</feature>
<feature type="compositionally biased region" description="Polar residues" evidence="4">
    <location>
        <begin position="384"/>
        <end position="393"/>
    </location>
</feature>
<dbReference type="GO" id="GO:0008270">
    <property type="term" value="F:zinc ion binding"/>
    <property type="evidence" value="ECO:0007669"/>
    <property type="project" value="UniProtKB-KW"/>
</dbReference>
<dbReference type="Pfam" id="PF13543">
    <property type="entry name" value="SAM_KSR1"/>
    <property type="match status" value="1"/>
</dbReference>
<sequence length="719" mass="78355">MCMISDAQIADLKRALDVNQSMIDISADRLERLRTQCVTSAELTQHEIRTIEGKLIKLFSRQLVTKAKLGPHFDPQSDCSPSLRQWLQVVGLRPESVGKLCTRLSTLENLQERSEADVRHILTSPPSATGNGSPYQLSNSEEDVHRTCHTISAVERRDCDEELRRLTHALHNLKHYTDILLRDSADSEFSHPPTHHTSAAVDSNGPTDTYPLYWDSWDRSSRQLRVSSVPGPNELRDHSDRGGGGGEGDGLHSNSHSTPGEMYSSSAGWNYSASTPSTPPVFCKNERNVIKFPTTPTPRKKHDTGLVTPTLLPDATPLTKSKSHESQLANKIDNGVIQDCIQARRGRLPTEPTLVGHISPLLSSPIKSPPLSCVSSDYEDTSSHKSVGSNLQVPKSPRTPKTMVHVISHRFTKTFKMKATCDYCDKQMLIETGLKCKDCKYKCHKECSPKVPPSCGLTQEIVDVYKEMLSNGHPCFAPSQSPNLGRPSPNHVMSRRSSKATLPDSSSTSSCNSSAAASPSTLSLHYKQHDVQQFHFPPDQHAAYPVQQQFHFPDVVTSASESAHTTNSHSLSSSLIHSQDSDKTMIGSGSSGGGGGTLQGGAVTSASDSDRSLVSTPVRVNSVDSAVSDGEGGGGGEGGNAGSGAKGDWPRQNSLSMKEWDIPWPELNMGDRIGKGHFGTVYNGNWHGEVAVKVLDVDYLDDEKTWEAFKFEVRVSIGH</sequence>
<keyword evidence="2" id="KW-0862">Zinc</keyword>
<dbReference type="GO" id="GO:0035556">
    <property type="term" value="P:intracellular signal transduction"/>
    <property type="evidence" value="ECO:0007669"/>
    <property type="project" value="TreeGrafter"/>
</dbReference>
<dbReference type="InterPro" id="IPR013761">
    <property type="entry name" value="SAM/pointed_sf"/>
</dbReference>
<dbReference type="Gene3D" id="6.10.140.1120">
    <property type="match status" value="1"/>
</dbReference>
<dbReference type="FunFam" id="3.30.60.20:FF:000061">
    <property type="entry name" value="Kinase suppressor of Ras"/>
    <property type="match status" value="1"/>
</dbReference>
<dbReference type="SMART" id="SM00109">
    <property type="entry name" value="C1"/>
    <property type="match status" value="1"/>
</dbReference>
<dbReference type="Pfam" id="PF20406">
    <property type="entry name" value="SAM_KSR1_N"/>
    <property type="match status" value="1"/>
</dbReference>
<accession>A0A8D8YSB4</accession>
<dbReference type="InterPro" id="IPR002219">
    <property type="entry name" value="PKC_DAG/PE"/>
</dbReference>
<protein>
    <submittedName>
        <fullName evidence="7">Kinase suppressor of Ras 2</fullName>
    </submittedName>
</protein>
<dbReference type="CDD" id="cd20812">
    <property type="entry name" value="C1_KSR"/>
    <property type="match status" value="1"/>
</dbReference>
<dbReference type="SUPFAM" id="SSF56112">
    <property type="entry name" value="Protein kinase-like (PK-like)"/>
    <property type="match status" value="1"/>
</dbReference>
<dbReference type="GO" id="GO:0005524">
    <property type="term" value="F:ATP binding"/>
    <property type="evidence" value="ECO:0007669"/>
    <property type="project" value="UniProtKB-UniRule"/>
</dbReference>
<feature type="compositionally biased region" description="Gly residues" evidence="4">
    <location>
        <begin position="630"/>
        <end position="645"/>
    </location>
</feature>
<feature type="compositionally biased region" description="Polar residues" evidence="4">
    <location>
        <begin position="602"/>
        <end position="625"/>
    </location>
</feature>
<feature type="region of interest" description="Disordered" evidence="4">
    <location>
        <begin position="476"/>
        <end position="514"/>
    </location>
</feature>
<dbReference type="PROSITE" id="PS00479">
    <property type="entry name" value="ZF_DAG_PE_1"/>
    <property type="match status" value="1"/>
</dbReference>
<feature type="domain" description="Phorbol-ester/DAG-type" evidence="6">
    <location>
        <begin position="408"/>
        <end position="455"/>
    </location>
</feature>
<dbReference type="GO" id="GO:0007200">
    <property type="term" value="P:phospholipase C-activating G protein-coupled receptor signaling pathway"/>
    <property type="evidence" value="ECO:0007669"/>
    <property type="project" value="TreeGrafter"/>
</dbReference>
<dbReference type="InterPro" id="IPR046349">
    <property type="entry name" value="C1-like_sf"/>
</dbReference>
<dbReference type="InterPro" id="IPR000719">
    <property type="entry name" value="Prot_kinase_dom"/>
</dbReference>
<dbReference type="Pfam" id="PF00130">
    <property type="entry name" value="C1_1"/>
    <property type="match status" value="1"/>
</dbReference>
<feature type="compositionally biased region" description="Low complexity" evidence="4">
    <location>
        <begin position="568"/>
        <end position="578"/>
    </location>
</feature>
<dbReference type="InterPro" id="IPR011009">
    <property type="entry name" value="Kinase-like_dom_sf"/>
</dbReference>
<dbReference type="SUPFAM" id="SSF57889">
    <property type="entry name" value="Cysteine-rich domain"/>
    <property type="match status" value="1"/>
</dbReference>
<name>A0A8D8YSB4_9HEMI</name>
<feature type="compositionally biased region" description="Gly residues" evidence="4">
    <location>
        <begin position="589"/>
        <end position="599"/>
    </location>
</feature>
<dbReference type="PROSITE" id="PS50011">
    <property type="entry name" value="PROTEIN_KINASE_DOM"/>
    <property type="match status" value="1"/>
</dbReference>
<dbReference type="InterPro" id="IPR025561">
    <property type="entry name" value="KSR_SAM-like_dom"/>
</dbReference>
<dbReference type="Gene3D" id="3.30.200.20">
    <property type="entry name" value="Phosphorylase Kinase, domain 1"/>
    <property type="match status" value="1"/>
</dbReference>
<feature type="compositionally biased region" description="Polar residues" evidence="4">
    <location>
        <begin position="557"/>
        <end position="567"/>
    </location>
</feature>
<dbReference type="EMBL" id="HBUF01391539">
    <property type="protein sequence ID" value="CAG6734032.1"/>
    <property type="molecule type" value="Transcribed_RNA"/>
</dbReference>
<evidence type="ECO:0000259" key="5">
    <source>
        <dbReference type="PROSITE" id="PS50011"/>
    </source>
</evidence>
<feature type="region of interest" description="Disordered" evidence="4">
    <location>
        <begin position="557"/>
        <end position="652"/>
    </location>
</feature>
<keyword evidence="3" id="KW-0547">Nucleotide-binding</keyword>
<dbReference type="GO" id="GO:0005829">
    <property type="term" value="C:cytosol"/>
    <property type="evidence" value="ECO:0007669"/>
    <property type="project" value="TreeGrafter"/>
</dbReference>
<evidence type="ECO:0000256" key="2">
    <source>
        <dbReference type="ARBA" id="ARBA00022833"/>
    </source>
</evidence>
<evidence type="ECO:0000259" key="6">
    <source>
        <dbReference type="PROSITE" id="PS50081"/>
    </source>
</evidence>
<dbReference type="GO" id="GO:0016020">
    <property type="term" value="C:membrane"/>
    <property type="evidence" value="ECO:0007669"/>
    <property type="project" value="UniProtKB-SubCell"/>
</dbReference>
<dbReference type="InterPro" id="IPR046861">
    <property type="entry name" value="SAM_KSR1_N"/>
</dbReference>
<keyword evidence="3" id="KW-0067">ATP-binding</keyword>
<feature type="region of interest" description="Disordered" evidence="4">
    <location>
        <begin position="292"/>
        <end position="313"/>
    </location>
</feature>
<evidence type="ECO:0000256" key="4">
    <source>
        <dbReference type="SAM" id="MobiDB-lite"/>
    </source>
</evidence>
<proteinExistence type="predicted"/>
<dbReference type="Gene3D" id="1.10.150.50">
    <property type="entry name" value="Transcription Factor, Ets-1"/>
    <property type="match status" value="1"/>
</dbReference>